<feature type="compositionally biased region" description="Low complexity" evidence="1">
    <location>
        <begin position="59"/>
        <end position="77"/>
    </location>
</feature>
<reference evidence="3" key="1">
    <citation type="journal article" date="2014" name="PLoS ONE">
        <title>Transcriptome-Based Identification of ABC Transporters in the Western Tarnished Plant Bug Lygus hesperus.</title>
        <authorList>
            <person name="Hull J.J."/>
            <person name="Chaney K."/>
            <person name="Geib S.M."/>
            <person name="Fabrick J.A."/>
            <person name="Brent C.S."/>
            <person name="Walsh D."/>
            <person name="Lavine L.C."/>
        </authorList>
    </citation>
    <scope>NUCLEOTIDE SEQUENCE</scope>
</reference>
<feature type="compositionally biased region" description="Acidic residues" evidence="1">
    <location>
        <begin position="31"/>
        <end position="42"/>
    </location>
</feature>
<accession>A0A0A9XZB4</accession>
<name>A0A0A9XZB4_LYGHE</name>
<dbReference type="PANTHER" id="PTHR46599:SF3">
    <property type="entry name" value="PIGGYBAC TRANSPOSABLE ELEMENT-DERIVED PROTEIN 4"/>
    <property type="match status" value="1"/>
</dbReference>
<evidence type="ECO:0000256" key="1">
    <source>
        <dbReference type="SAM" id="MobiDB-lite"/>
    </source>
</evidence>
<sequence length="426" mass="48086">MNPSTSKKILRTEDPDFASKISELLQWVSEPESEADDTDSEDQATPTVSRHIQASVYQSDLSSSPESEESYFSPSLSVFERDSSTGESDSEPNRENYGSWKSSSQEVNKVYIAKNRLKWTSTPPERIHPLDHHSSRMALPGPTSYAMQCLGDSPTELDVWNQFLDSGMMSEILRHTNIHLSETRRKASVSKVRNLHEMSENKLRAFIGVLLLTSIYKSNRESIKSLFAAGYKGRPLFRSIMSYCRFTAIKEALRFDDASTRVERKKTDPAAAISELFSQLVLNSQRLYTLSGYTTIDETLLPFRGRVAFRAYMPNKPAKFGITLMVLTDSRTSYFFNSDICTGIGSDGRTLTPDVRELSVPIQALITLAKPINHSNRNITAGDWFSSMEAVMELRTRGLTYVGGMRKNKRELPPNFTALIKRDHND</sequence>
<dbReference type="PANTHER" id="PTHR46599">
    <property type="entry name" value="PIGGYBAC TRANSPOSABLE ELEMENT-DERIVED PROTEIN 4"/>
    <property type="match status" value="1"/>
</dbReference>
<feature type="non-terminal residue" evidence="3">
    <location>
        <position position="426"/>
    </location>
</feature>
<organism evidence="3">
    <name type="scientific">Lygus hesperus</name>
    <name type="common">Western plant bug</name>
    <dbReference type="NCBI Taxonomy" id="30085"/>
    <lineage>
        <taxon>Eukaryota</taxon>
        <taxon>Metazoa</taxon>
        <taxon>Ecdysozoa</taxon>
        <taxon>Arthropoda</taxon>
        <taxon>Hexapoda</taxon>
        <taxon>Insecta</taxon>
        <taxon>Pterygota</taxon>
        <taxon>Neoptera</taxon>
        <taxon>Paraneoptera</taxon>
        <taxon>Hemiptera</taxon>
        <taxon>Heteroptera</taxon>
        <taxon>Panheteroptera</taxon>
        <taxon>Cimicomorpha</taxon>
        <taxon>Miridae</taxon>
        <taxon>Mirini</taxon>
        <taxon>Lygus</taxon>
    </lineage>
</organism>
<evidence type="ECO:0000259" key="2">
    <source>
        <dbReference type="Pfam" id="PF13843"/>
    </source>
</evidence>
<feature type="region of interest" description="Disordered" evidence="1">
    <location>
        <begin position="27"/>
        <end position="101"/>
    </location>
</feature>
<dbReference type="Pfam" id="PF13843">
    <property type="entry name" value="DDE_Tnp_1_7"/>
    <property type="match status" value="1"/>
</dbReference>
<dbReference type="EMBL" id="GBHO01019401">
    <property type="protein sequence ID" value="JAG24203.1"/>
    <property type="molecule type" value="Transcribed_RNA"/>
</dbReference>
<dbReference type="InterPro" id="IPR029526">
    <property type="entry name" value="PGBD"/>
</dbReference>
<gene>
    <name evidence="3" type="primary">PGBD4_24</name>
    <name evidence="3" type="ORF">CM83_11482</name>
</gene>
<evidence type="ECO:0000313" key="3">
    <source>
        <dbReference type="EMBL" id="JAG24203.1"/>
    </source>
</evidence>
<proteinExistence type="predicted"/>
<reference evidence="3" key="2">
    <citation type="submission" date="2014-07" db="EMBL/GenBank/DDBJ databases">
        <authorList>
            <person name="Hull J."/>
        </authorList>
    </citation>
    <scope>NUCLEOTIDE SEQUENCE</scope>
</reference>
<dbReference type="AlphaFoldDB" id="A0A0A9XZB4"/>
<feature type="domain" description="PiggyBac transposable element-derived protein" evidence="2">
    <location>
        <begin position="157"/>
        <end position="418"/>
    </location>
</feature>
<feature type="compositionally biased region" description="Polar residues" evidence="1">
    <location>
        <begin position="43"/>
        <end position="58"/>
    </location>
</feature>
<protein>
    <submittedName>
        <fullName evidence="3">PiggyBac transposable element-derived protein 4</fullName>
    </submittedName>
</protein>